<evidence type="ECO:0000313" key="3">
    <source>
        <dbReference type="Proteomes" id="UP001477870"/>
    </source>
</evidence>
<dbReference type="Proteomes" id="UP001477870">
    <property type="component" value="Unassembled WGS sequence"/>
</dbReference>
<keyword evidence="3" id="KW-1185">Reference proteome</keyword>
<dbReference type="Pfam" id="PF13468">
    <property type="entry name" value="Glyoxalase_3"/>
    <property type="match status" value="1"/>
</dbReference>
<comment type="caution">
    <text evidence="2">The sequence shown here is derived from an EMBL/GenBank/DDBJ whole genome shotgun (WGS) entry which is preliminary data.</text>
</comment>
<dbReference type="SUPFAM" id="SSF54593">
    <property type="entry name" value="Glyoxalase/Bleomycin resistance protein/Dihydroxybiphenyl dioxygenase"/>
    <property type="match status" value="1"/>
</dbReference>
<dbReference type="EMBL" id="JBBMQO010000002">
    <property type="protein sequence ID" value="MEM5500932.1"/>
    <property type="molecule type" value="Genomic_DNA"/>
</dbReference>
<sequence length="291" mass="31922">MSAKFFDHAVLPVESLEVSRERYQALGFTVAADARHPFGTENACVFFSDDTYLEPLGIAQREDCEATATKGNVFTKLDQTYRFRVAQDGFSAVAFKTNDADADHKTFQALGISAGKKLSFGRNFVDGNGKKERASFKLSFARDDRAPDATFFTCERINTPNVDRSSLTSHANGVTGIKEIILSEFVPSDFQYFLQPVIGNRDTPSHSFGMEITSANVNFNVLTPEGLTAMFGATRQTLDRGLRLEGIVFAADKNALLAALKQGNIEYRDTGRYIIVPAANGQGAFFAFEGN</sequence>
<dbReference type="RefSeq" id="WP_342847325.1">
    <property type="nucleotide sequence ID" value="NZ_JBBMQO010000002.1"/>
</dbReference>
<dbReference type="PANTHER" id="PTHR40265:SF1">
    <property type="entry name" value="GLYOXALASE-LIKE DOMAIN-CONTAINING PROTEIN"/>
    <property type="match status" value="1"/>
</dbReference>
<feature type="domain" description="Glyoxalase-like" evidence="1">
    <location>
        <begin position="6"/>
        <end position="184"/>
    </location>
</feature>
<proteinExistence type="predicted"/>
<dbReference type="PANTHER" id="PTHR40265">
    <property type="entry name" value="BLL2707 PROTEIN"/>
    <property type="match status" value="1"/>
</dbReference>
<evidence type="ECO:0000313" key="2">
    <source>
        <dbReference type="EMBL" id="MEM5500932.1"/>
    </source>
</evidence>
<dbReference type="InterPro" id="IPR025870">
    <property type="entry name" value="Glyoxalase-like_dom"/>
</dbReference>
<organism evidence="2 3">
    <name type="scientific">Ahrensia kielensis</name>
    <dbReference type="NCBI Taxonomy" id="76980"/>
    <lineage>
        <taxon>Bacteria</taxon>
        <taxon>Pseudomonadati</taxon>
        <taxon>Pseudomonadota</taxon>
        <taxon>Alphaproteobacteria</taxon>
        <taxon>Hyphomicrobiales</taxon>
        <taxon>Ahrensiaceae</taxon>
        <taxon>Ahrensia</taxon>
    </lineage>
</organism>
<dbReference type="Gene3D" id="3.10.180.10">
    <property type="entry name" value="2,3-Dihydroxybiphenyl 1,2-Dioxygenase, domain 1"/>
    <property type="match status" value="1"/>
</dbReference>
<dbReference type="InterPro" id="IPR029068">
    <property type="entry name" value="Glyas_Bleomycin-R_OHBP_Dase"/>
</dbReference>
<evidence type="ECO:0000259" key="1">
    <source>
        <dbReference type="Pfam" id="PF13468"/>
    </source>
</evidence>
<reference evidence="2 3" key="1">
    <citation type="submission" date="2024-03" db="EMBL/GenBank/DDBJ databases">
        <title>Community enrichment and isolation of bacterial strains for fucoidan degradation.</title>
        <authorList>
            <person name="Sichert A."/>
        </authorList>
    </citation>
    <scope>NUCLEOTIDE SEQUENCE [LARGE SCALE GENOMIC DNA]</scope>
    <source>
        <strain evidence="2 3">AS62</strain>
    </source>
</reference>
<name>A0ABU9T483_9HYPH</name>
<gene>
    <name evidence="2" type="ORF">WNY59_04960</name>
</gene>
<accession>A0ABU9T483</accession>
<protein>
    <submittedName>
        <fullName evidence="2">VOC family protein</fullName>
    </submittedName>
</protein>